<protein>
    <submittedName>
        <fullName evidence="3">Uncharacterized protein</fullName>
    </submittedName>
</protein>
<dbReference type="Proteomes" id="UP001178507">
    <property type="component" value="Unassembled WGS sequence"/>
</dbReference>
<reference evidence="3" key="1">
    <citation type="submission" date="2023-08" db="EMBL/GenBank/DDBJ databases">
        <authorList>
            <person name="Chen Y."/>
            <person name="Shah S."/>
            <person name="Dougan E. K."/>
            <person name="Thang M."/>
            <person name="Chan C."/>
        </authorList>
    </citation>
    <scope>NUCLEOTIDE SEQUENCE</scope>
</reference>
<dbReference type="EMBL" id="CAUJNA010000007">
    <property type="protein sequence ID" value="CAJ1370305.1"/>
    <property type="molecule type" value="Genomic_DNA"/>
</dbReference>
<feature type="transmembrane region" description="Helical" evidence="2">
    <location>
        <begin position="111"/>
        <end position="133"/>
    </location>
</feature>
<feature type="coiled-coil region" evidence="1">
    <location>
        <begin position="21"/>
        <end position="48"/>
    </location>
</feature>
<accession>A0AA36MJ84</accession>
<feature type="transmembrane region" description="Helical" evidence="2">
    <location>
        <begin position="198"/>
        <end position="217"/>
    </location>
</feature>
<keyword evidence="1" id="KW-0175">Coiled coil</keyword>
<evidence type="ECO:0000313" key="4">
    <source>
        <dbReference type="Proteomes" id="UP001178507"/>
    </source>
</evidence>
<keyword evidence="4" id="KW-1185">Reference proteome</keyword>
<gene>
    <name evidence="3" type="ORF">EVOR1521_LOCUS898</name>
</gene>
<evidence type="ECO:0000313" key="3">
    <source>
        <dbReference type="EMBL" id="CAJ1370305.1"/>
    </source>
</evidence>
<organism evidence="3 4">
    <name type="scientific">Effrenium voratum</name>
    <dbReference type="NCBI Taxonomy" id="2562239"/>
    <lineage>
        <taxon>Eukaryota</taxon>
        <taxon>Sar</taxon>
        <taxon>Alveolata</taxon>
        <taxon>Dinophyceae</taxon>
        <taxon>Suessiales</taxon>
        <taxon>Symbiodiniaceae</taxon>
        <taxon>Effrenium</taxon>
    </lineage>
</organism>
<sequence>MPSLPADEEGNNMPESSDIDLAAVLKRLADQEQRILELERRWEQAQVASVPGPNSAEGNFEKPCDVQILAAEDQQADADVDPDVATYEFDTSMWDAALLIFVGHSTAMDKIVLFLGCATNLALQVALLCTVFLNMLENDFTDETVQGMLAWRTKVGHHETEFDDNTGDSLITKLCSRSDWSFEQDQYKQMHDYLYKPMPGVVLSALAIVLWVLTVMVEYRRCVEQSLAVIQLPARGSKEFMATEQGTMKLQGIRPAQRIFALTFLTLPRLAVMFFLAITGCQYLAQTVNLSDIVLNAVALAFVLDVDELVADVFLTENLRSLLSKVEPLSCGKPHRWFPAKDIIRYVITAGLVITSLFVWLSPFNLSVQAAAMALCSGHQDFSFEGGTVAEPALILQPKSFGSDPWAASCNGLAEDWYLKTYYGAEFNVSNSLATRASSLESKRKDHILNFAFGPFSVGTVAACGPGKVLRPQAADGARQCVDVPEALKKNLPSSVKPGEVAAPPSCPRFEAANGCGQVTLPEVCLWTWLSKKCDLKPPGQVYTEACDVSTPLDVSCRLWQNVFNQSHPTFNCIATEHCSRPWSCLTMIGALRIGLNDTSQLARAYGYGSDYASALGEPFVKALPVLGVSKFGITDPGSNFMDLPGDDEAQGYVEFRFAIENIAYTVSPLHEELGTSSFARLMTDFSDKPLNFTSAKLVSYEYMSATVFAERFPQSR</sequence>
<keyword evidence="2" id="KW-0472">Membrane</keyword>
<keyword evidence="2" id="KW-0812">Transmembrane</keyword>
<dbReference type="AlphaFoldDB" id="A0AA36MJ84"/>
<evidence type="ECO:0000256" key="2">
    <source>
        <dbReference type="SAM" id="Phobius"/>
    </source>
</evidence>
<feature type="transmembrane region" description="Helical" evidence="2">
    <location>
        <begin position="259"/>
        <end position="285"/>
    </location>
</feature>
<name>A0AA36MJ84_9DINO</name>
<proteinExistence type="predicted"/>
<keyword evidence="2" id="KW-1133">Transmembrane helix</keyword>
<feature type="transmembrane region" description="Helical" evidence="2">
    <location>
        <begin position="343"/>
        <end position="361"/>
    </location>
</feature>
<comment type="caution">
    <text evidence="3">The sequence shown here is derived from an EMBL/GenBank/DDBJ whole genome shotgun (WGS) entry which is preliminary data.</text>
</comment>
<evidence type="ECO:0000256" key="1">
    <source>
        <dbReference type="SAM" id="Coils"/>
    </source>
</evidence>